<accession>A0A849P3I9</accession>
<dbReference type="EMBL" id="JABGBN010000003">
    <property type="protein sequence ID" value="NOL51616.1"/>
    <property type="molecule type" value="Genomic_DNA"/>
</dbReference>
<comment type="caution">
    <text evidence="1">The sequence shown here is derived from an EMBL/GenBank/DDBJ whole genome shotgun (WGS) entry which is preliminary data.</text>
</comment>
<dbReference type="SUPFAM" id="SSF53335">
    <property type="entry name" value="S-adenosyl-L-methionine-dependent methyltransferases"/>
    <property type="match status" value="1"/>
</dbReference>
<keyword evidence="1" id="KW-0808">Transferase</keyword>
<keyword evidence="1" id="KW-0489">Methyltransferase</keyword>
<protein>
    <submittedName>
        <fullName evidence="1">Class I SAM-dependent methyltransferase</fullName>
    </submittedName>
</protein>
<proteinExistence type="predicted"/>
<name>A0A849P3I9_9BURK</name>
<dbReference type="Proteomes" id="UP000537862">
    <property type="component" value="Unassembled WGS sequence"/>
</dbReference>
<gene>
    <name evidence="1" type="ORF">HKX39_05430</name>
</gene>
<dbReference type="GO" id="GO:0032259">
    <property type="term" value="P:methylation"/>
    <property type="evidence" value="ECO:0007669"/>
    <property type="project" value="UniProtKB-KW"/>
</dbReference>
<dbReference type="Gene3D" id="3.40.50.150">
    <property type="entry name" value="Vaccinia Virus protein VP39"/>
    <property type="match status" value="1"/>
</dbReference>
<dbReference type="InterPro" id="IPR029063">
    <property type="entry name" value="SAM-dependent_MTases_sf"/>
</dbReference>
<dbReference type="Pfam" id="PF13578">
    <property type="entry name" value="Methyltransf_24"/>
    <property type="match status" value="1"/>
</dbReference>
<dbReference type="PANTHER" id="PTHR37909:SF1">
    <property type="entry name" value="S-ADENOSYL-L-METHIONINE-DEPENDENT METHYLTRANSFERASES SUPERFAMILY PROTEIN"/>
    <property type="match status" value="1"/>
</dbReference>
<dbReference type="AlphaFoldDB" id="A0A849P3I9"/>
<dbReference type="GO" id="GO:0008168">
    <property type="term" value="F:methyltransferase activity"/>
    <property type="evidence" value="ECO:0007669"/>
    <property type="project" value="UniProtKB-KW"/>
</dbReference>
<keyword evidence="2" id="KW-1185">Reference proteome</keyword>
<dbReference type="RefSeq" id="WP_171680319.1">
    <property type="nucleotide sequence ID" value="NZ_JABGBN010000003.1"/>
</dbReference>
<evidence type="ECO:0000313" key="1">
    <source>
        <dbReference type="EMBL" id="NOL51616.1"/>
    </source>
</evidence>
<dbReference type="PANTHER" id="PTHR37909">
    <property type="entry name" value="S-ADENOSYL-L-METHIONINE-DEPENDENT METHYLTRANSFERASES SUPERFAMILY PROTEIN"/>
    <property type="match status" value="1"/>
</dbReference>
<organism evidence="1 2">
    <name type="scientific">Pelistega suis</name>
    <dbReference type="NCBI Taxonomy" id="1631957"/>
    <lineage>
        <taxon>Bacteria</taxon>
        <taxon>Pseudomonadati</taxon>
        <taxon>Pseudomonadota</taxon>
        <taxon>Betaproteobacteria</taxon>
        <taxon>Burkholderiales</taxon>
        <taxon>Alcaligenaceae</taxon>
        <taxon>Pelistega</taxon>
    </lineage>
</organism>
<reference evidence="1 2" key="1">
    <citation type="submission" date="2020-05" db="EMBL/GenBank/DDBJ databases">
        <authorList>
            <person name="Niu N."/>
        </authorList>
    </citation>
    <scope>NUCLEOTIDE SEQUENCE [LARGE SCALE GENOMIC DNA]</scope>
    <source>
        <strain evidence="1 2">3340-03</strain>
    </source>
</reference>
<sequence length="208" mass="24360">MNNELIFKDPDWFSHNIPSFSAIFDRIKPKRILEIGSYEGRSAAYMIEKALQYHQEVELFCIDTWEGGQEHIGVNDMNMVERNFLHNMQVMQQRYPGLKLHQLKGYSHPAMMQLCTQGLEGTFDFIYVDGSHEAPDVLMDALLAHRLARKQGVIAFDDYLWTSLPYGQQDHYLLVKPAVDSYINTYNRKVCVWRNFPLYQLYVEKIAD</sequence>
<evidence type="ECO:0000313" key="2">
    <source>
        <dbReference type="Proteomes" id="UP000537862"/>
    </source>
</evidence>